<reference evidence="3 4" key="1">
    <citation type="journal article" date="2007" name="Nature">
        <title>Evolution of genes and genomes on the Drosophila phylogeny.</title>
        <authorList>
            <consortium name="Drosophila 12 Genomes Consortium"/>
            <person name="Clark A.G."/>
            <person name="Eisen M.B."/>
            <person name="Smith D.R."/>
            <person name="Bergman C.M."/>
            <person name="Oliver B."/>
            <person name="Markow T.A."/>
            <person name="Kaufman T.C."/>
            <person name="Kellis M."/>
            <person name="Gelbart W."/>
            <person name="Iyer V.N."/>
            <person name="Pollard D.A."/>
            <person name="Sackton T.B."/>
            <person name="Larracuente A.M."/>
            <person name="Singh N.D."/>
            <person name="Abad J.P."/>
            <person name="Abt D.N."/>
            <person name="Adryan B."/>
            <person name="Aguade M."/>
            <person name="Akashi H."/>
            <person name="Anderson W.W."/>
            <person name="Aquadro C.F."/>
            <person name="Ardell D.H."/>
            <person name="Arguello R."/>
            <person name="Artieri C.G."/>
            <person name="Barbash D.A."/>
            <person name="Barker D."/>
            <person name="Barsanti P."/>
            <person name="Batterham P."/>
            <person name="Batzoglou S."/>
            <person name="Begun D."/>
            <person name="Bhutkar A."/>
            <person name="Blanco E."/>
            <person name="Bosak S.A."/>
            <person name="Bradley R.K."/>
            <person name="Brand A.D."/>
            <person name="Brent M.R."/>
            <person name="Brooks A.N."/>
            <person name="Brown R.H."/>
            <person name="Butlin R.K."/>
            <person name="Caggese C."/>
            <person name="Calvi B.R."/>
            <person name="Bernardo de Carvalho A."/>
            <person name="Caspi A."/>
            <person name="Castrezana S."/>
            <person name="Celniker S.E."/>
            <person name="Chang J.L."/>
            <person name="Chapple C."/>
            <person name="Chatterji S."/>
            <person name="Chinwalla A."/>
            <person name="Civetta A."/>
            <person name="Clifton S.W."/>
            <person name="Comeron J.M."/>
            <person name="Costello J.C."/>
            <person name="Coyne J.A."/>
            <person name="Daub J."/>
            <person name="David R.G."/>
            <person name="Delcher A.L."/>
            <person name="Delehaunty K."/>
            <person name="Do C.B."/>
            <person name="Ebling H."/>
            <person name="Edwards K."/>
            <person name="Eickbush T."/>
            <person name="Evans J.D."/>
            <person name="Filipski A."/>
            <person name="Findeiss S."/>
            <person name="Freyhult E."/>
            <person name="Fulton L."/>
            <person name="Fulton R."/>
            <person name="Garcia A.C."/>
            <person name="Gardiner A."/>
            <person name="Garfield D.A."/>
            <person name="Garvin B.E."/>
            <person name="Gibson G."/>
            <person name="Gilbert D."/>
            <person name="Gnerre S."/>
            <person name="Godfrey J."/>
            <person name="Good R."/>
            <person name="Gotea V."/>
            <person name="Gravely B."/>
            <person name="Greenberg A.J."/>
            <person name="Griffiths-Jones S."/>
            <person name="Gross S."/>
            <person name="Guigo R."/>
            <person name="Gustafson E.A."/>
            <person name="Haerty W."/>
            <person name="Hahn M.W."/>
            <person name="Halligan D.L."/>
            <person name="Halpern A.L."/>
            <person name="Halter G.M."/>
            <person name="Han M.V."/>
            <person name="Heger A."/>
            <person name="Hillier L."/>
            <person name="Hinrichs A.S."/>
            <person name="Holmes I."/>
            <person name="Hoskins R.A."/>
            <person name="Hubisz M.J."/>
            <person name="Hultmark D."/>
            <person name="Huntley M.A."/>
            <person name="Jaffe D.B."/>
            <person name="Jagadeeshan S."/>
            <person name="Jeck W.R."/>
            <person name="Johnson J."/>
            <person name="Jones C.D."/>
            <person name="Jordan W.C."/>
            <person name="Karpen G.H."/>
            <person name="Kataoka E."/>
            <person name="Keightley P.D."/>
            <person name="Kheradpour P."/>
            <person name="Kirkness E.F."/>
            <person name="Koerich L.B."/>
            <person name="Kristiansen K."/>
            <person name="Kudrna D."/>
            <person name="Kulathinal R.J."/>
            <person name="Kumar S."/>
            <person name="Kwok R."/>
            <person name="Lander E."/>
            <person name="Langley C.H."/>
            <person name="Lapoint R."/>
            <person name="Lazzaro B.P."/>
            <person name="Lee S.J."/>
            <person name="Levesque L."/>
            <person name="Li R."/>
            <person name="Lin C.F."/>
            <person name="Lin M.F."/>
            <person name="Lindblad-Toh K."/>
            <person name="Llopart A."/>
            <person name="Long M."/>
            <person name="Low L."/>
            <person name="Lozovsky E."/>
            <person name="Lu J."/>
            <person name="Luo M."/>
            <person name="Machado C.A."/>
            <person name="Makalowski W."/>
            <person name="Marzo M."/>
            <person name="Matsuda M."/>
            <person name="Matzkin L."/>
            <person name="McAllister B."/>
            <person name="McBride C.S."/>
            <person name="McKernan B."/>
            <person name="McKernan K."/>
            <person name="Mendez-Lago M."/>
            <person name="Minx P."/>
            <person name="Mollenhauer M.U."/>
            <person name="Montooth K."/>
            <person name="Mount S.M."/>
            <person name="Mu X."/>
            <person name="Myers E."/>
            <person name="Negre B."/>
            <person name="Newfeld S."/>
            <person name="Nielsen R."/>
            <person name="Noor M.A."/>
            <person name="O'Grady P."/>
            <person name="Pachter L."/>
            <person name="Papaceit M."/>
            <person name="Parisi M.J."/>
            <person name="Parisi M."/>
            <person name="Parts L."/>
            <person name="Pedersen J.S."/>
            <person name="Pesole G."/>
            <person name="Phillippy A.M."/>
            <person name="Ponting C.P."/>
            <person name="Pop M."/>
            <person name="Porcelli D."/>
            <person name="Powell J.R."/>
            <person name="Prohaska S."/>
            <person name="Pruitt K."/>
            <person name="Puig M."/>
            <person name="Quesneville H."/>
            <person name="Ram K.R."/>
            <person name="Rand D."/>
            <person name="Rasmussen M.D."/>
            <person name="Reed L.K."/>
            <person name="Reenan R."/>
            <person name="Reily A."/>
            <person name="Remington K.A."/>
            <person name="Rieger T.T."/>
            <person name="Ritchie M.G."/>
            <person name="Robin C."/>
            <person name="Rogers Y.H."/>
            <person name="Rohde C."/>
            <person name="Rozas J."/>
            <person name="Rubenfield M.J."/>
            <person name="Ruiz A."/>
            <person name="Russo S."/>
            <person name="Salzberg S.L."/>
            <person name="Sanchez-Gracia A."/>
            <person name="Saranga D.J."/>
            <person name="Sato H."/>
            <person name="Schaeffer S.W."/>
            <person name="Schatz M.C."/>
            <person name="Schlenke T."/>
            <person name="Schwartz R."/>
            <person name="Segarra C."/>
            <person name="Singh R.S."/>
            <person name="Sirot L."/>
            <person name="Sirota M."/>
            <person name="Sisneros N.B."/>
            <person name="Smith C.D."/>
            <person name="Smith T.F."/>
            <person name="Spieth J."/>
            <person name="Stage D.E."/>
            <person name="Stark A."/>
            <person name="Stephan W."/>
            <person name="Strausberg R.L."/>
            <person name="Strempel S."/>
            <person name="Sturgill D."/>
            <person name="Sutton G."/>
            <person name="Sutton G.G."/>
            <person name="Tao W."/>
            <person name="Teichmann S."/>
            <person name="Tobari Y.N."/>
            <person name="Tomimura Y."/>
            <person name="Tsolas J.M."/>
            <person name="Valente V.L."/>
            <person name="Venter E."/>
            <person name="Venter J.C."/>
            <person name="Vicario S."/>
            <person name="Vieira F.G."/>
            <person name="Vilella A.J."/>
            <person name="Villasante A."/>
            <person name="Walenz B."/>
            <person name="Wang J."/>
            <person name="Wasserman M."/>
            <person name="Watts T."/>
            <person name="Wilson D."/>
            <person name="Wilson R.K."/>
            <person name="Wing R.A."/>
            <person name="Wolfner M.F."/>
            <person name="Wong A."/>
            <person name="Wong G.K."/>
            <person name="Wu C.I."/>
            <person name="Wu G."/>
            <person name="Yamamoto D."/>
            <person name="Yang H.P."/>
            <person name="Yang S.P."/>
            <person name="Yorke J.A."/>
            <person name="Yoshida K."/>
            <person name="Zdobnov E."/>
            <person name="Zhang P."/>
            <person name="Zhang Y."/>
            <person name="Zimin A.V."/>
            <person name="Baldwin J."/>
            <person name="Abdouelleil A."/>
            <person name="Abdulkadir J."/>
            <person name="Abebe A."/>
            <person name="Abera B."/>
            <person name="Abreu J."/>
            <person name="Acer S.C."/>
            <person name="Aftuck L."/>
            <person name="Alexander A."/>
            <person name="An P."/>
            <person name="Anderson E."/>
            <person name="Anderson S."/>
            <person name="Arachi H."/>
            <person name="Azer M."/>
            <person name="Bachantsang P."/>
            <person name="Barry A."/>
            <person name="Bayul T."/>
            <person name="Berlin A."/>
            <person name="Bessette D."/>
            <person name="Bloom T."/>
            <person name="Blye J."/>
            <person name="Boguslavskiy L."/>
            <person name="Bonnet C."/>
            <person name="Boukhgalter B."/>
            <person name="Bourzgui I."/>
            <person name="Brown A."/>
            <person name="Cahill P."/>
            <person name="Channer S."/>
            <person name="Cheshatsang Y."/>
            <person name="Chuda L."/>
            <person name="Citroen M."/>
            <person name="Collymore A."/>
            <person name="Cooke P."/>
            <person name="Costello M."/>
            <person name="D'Aco K."/>
            <person name="Daza R."/>
            <person name="De Haan G."/>
            <person name="DeGray S."/>
            <person name="DeMaso C."/>
            <person name="Dhargay N."/>
            <person name="Dooley K."/>
            <person name="Dooley E."/>
            <person name="Doricent M."/>
            <person name="Dorje P."/>
            <person name="Dorjee K."/>
            <person name="Dupes A."/>
            <person name="Elong R."/>
            <person name="Falk J."/>
            <person name="Farina A."/>
            <person name="Faro S."/>
            <person name="Ferguson D."/>
            <person name="Fisher S."/>
            <person name="Foley C.D."/>
            <person name="Franke A."/>
            <person name="Friedrich D."/>
            <person name="Gadbois L."/>
            <person name="Gearin G."/>
            <person name="Gearin C.R."/>
            <person name="Giannoukos G."/>
            <person name="Goode T."/>
            <person name="Graham J."/>
            <person name="Grandbois E."/>
            <person name="Grewal S."/>
            <person name="Gyaltsen K."/>
            <person name="Hafez N."/>
            <person name="Hagos B."/>
            <person name="Hall J."/>
            <person name="Henson C."/>
            <person name="Hollinger A."/>
            <person name="Honan T."/>
            <person name="Huard M.D."/>
            <person name="Hughes L."/>
            <person name="Hurhula B."/>
            <person name="Husby M.E."/>
            <person name="Kamat A."/>
            <person name="Kanga B."/>
            <person name="Kashin S."/>
            <person name="Khazanovich D."/>
            <person name="Kisner P."/>
            <person name="Lance K."/>
            <person name="Lara M."/>
            <person name="Lee W."/>
            <person name="Lennon N."/>
            <person name="Letendre F."/>
            <person name="LeVine R."/>
            <person name="Lipovsky A."/>
            <person name="Liu X."/>
            <person name="Liu J."/>
            <person name="Liu S."/>
            <person name="Lokyitsang T."/>
            <person name="Lokyitsang Y."/>
            <person name="Lubonja R."/>
            <person name="Lui A."/>
            <person name="MacDonald P."/>
            <person name="Magnisalis V."/>
            <person name="Maru K."/>
            <person name="Matthews C."/>
            <person name="McCusker W."/>
            <person name="McDonough S."/>
            <person name="Mehta T."/>
            <person name="Meldrim J."/>
            <person name="Meneus L."/>
            <person name="Mihai O."/>
            <person name="Mihalev A."/>
            <person name="Mihova T."/>
            <person name="Mittelman R."/>
            <person name="Mlenga V."/>
            <person name="Montmayeur A."/>
            <person name="Mulrain L."/>
            <person name="Navidi A."/>
            <person name="Naylor J."/>
            <person name="Negash T."/>
            <person name="Nguyen T."/>
            <person name="Nguyen N."/>
            <person name="Nicol R."/>
            <person name="Norbu C."/>
            <person name="Norbu N."/>
            <person name="Novod N."/>
            <person name="O'Neill B."/>
            <person name="Osman S."/>
            <person name="Markiewicz E."/>
            <person name="Oyono O.L."/>
            <person name="Patti C."/>
            <person name="Phunkhang P."/>
            <person name="Pierre F."/>
            <person name="Priest M."/>
            <person name="Raghuraman S."/>
            <person name="Rege F."/>
            <person name="Reyes R."/>
            <person name="Rise C."/>
            <person name="Rogov P."/>
            <person name="Ross K."/>
            <person name="Ryan E."/>
            <person name="Settipalli S."/>
            <person name="Shea T."/>
            <person name="Sherpa N."/>
            <person name="Shi L."/>
            <person name="Shih D."/>
            <person name="Sparrow T."/>
            <person name="Spaulding J."/>
            <person name="Stalker J."/>
            <person name="Stange-Thomann N."/>
            <person name="Stavropoulos S."/>
            <person name="Stone C."/>
            <person name="Strader C."/>
            <person name="Tesfaye S."/>
            <person name="Thomson T."/>
            <person name="Thoulutsang Y."/>
            <person name="Thoulutsang D."/>
            <person name="Topham K."/>
            <person name="Topping I."/>
            <person name="Tsamla T."/>
            <person name="Vassiliev H."/>
            <person name="Vo A."/>
            <person name="Wangchuk T."/>
            <person name="Wangdi T."/>
            <person name="Weiand M."/>
            <person name="Wilkinson J."/>
            <person name="Wilson A."/>
            <person name="Yadav S."/>
            <person name="Young G."/>
            <person name="Yu Q."/>
            <person name="Zembek L."/>
            <person name="Zhong D."/>
            <person name="Zimmer A."/>
            <person name="Zwirko Z."/>
            <person name="Jaffe D.B."/>
            <person name="Alvarez P."/>
            <person name="Brockman W."/>
            <person name="Butler J."/>
            <person name="Chin C."/>
            <person name="Gnerre S."/>
            <person name="Grabherr M."/>
            <person name="Kleber M."/>
            <person name="Mauceli E."/>
            <person name="MacCallum I."/>
        </authorList>
    </citation>
    <scope>NUCLEOTIDE SEQUENCE [LARGE SCALE GENOMIC DNA]</scope>
    <source>
        <strain evidence="4">Rob3c / Tucson 14021-0248.25</strain>
    </source>
</reference>
<keyword evidence="2" id="KW-0472">Membrane</keyword>
<dbReference type="OMA" id="CTCSART"/>
<feature type="region of interest" description="Disordered" evidence="1">
    <location>
        <begin position="42"/>
        <end position="73"/>
    </location>
</feature>
<protein>
    <submittedName>
        <fullName evidence="3">GM12302</fullName>
    </submittedName>
</protein>
<proteinExistence type="predicted"/>
<dbReference type="PhylomeDB" id="B4I155"/>
<evidence type="ECO:0000313" key="4">
    <source>
        <dbReference type="Proteomes" id="UP000001292"/>
    </source>
</evidence>
<dbReference type="EMBL" id="CH480819">
    <property type="protein sequence ID" value="EDW53236.1"/>
    <property type="molecule type" value="Genomic_DNA"/>
</dbReference>
<sequence length="143" mass="16317">MPRLGCDDVAAVLLPLMMLLLLLLRRLVVVVVGHFIIDKQQEQEQEQQQQQQQQQRHRLLAKTKQRTRTRTSADKKDDLCPVCTCSARTPFLWLPPSCRWPKSNADSVPLLLQLPSKVTEWHDGILDGRPATGGSELRRSELT</sequence>
<feature type="transmembrane region" description="Helical" evidence="2">
    <location>
        <begin position="12"/>
        <end position="37"/>
    </location>
</feature>
<dbReference type="Proteomes" id="UP000001292">
    <property type="component" value="Unassembled WGS sequence"/>
</dbReference>
<accession>B4I155</accession>
<dbReference type="HOGENOM" id="CLU_1808219_0_0_1"/>
<feature type="compositionally biased region" description="Basic residues" evidence="1">
    <location>
        <begin position="55"/>
        <end position="69"/>
    </location>
</feature>
<name>B4I155_DROSE</name>
<evidence type="ECO:0000256" key="1">
    <source>
        <dbReference type="SAM" id="MobiDB-lite"/>
    </source>
</evidence>
<organism evidence="4">
    <name type="scientific">Drosophila sechellia</name>
    <name type="common">Fruit fly</name>
    <dbReference type="NCBI Taxonomy" id="7238"/>
    <lineage>
        <taxon>Eukaryota</taxon>
        <taxon>Metazoa</taxon>
        <taxon>Ecdysozoa</taxon>
        <taxon>Arthropoda</taxon>
        <taxon>Hexapoda</taxon>
        <taxon>Insecta</taxon>
        <taxon>Pterygota</taxon>
        <taxon>Neoptera</taxon>
        <taxon>Endopterygota</taxon>
        <taxon>Diptera</taxon>
        <taxon>Brachycera</taxon>
        <taxon>Muscomorpha</taxon>
        <taxon>Ephydroidea</taxon>
        <taxon>Drosophilidae</taxon>
        <taxon>Drosophila</taxon>
        <taxon>Sophophora</taxon>
    </lineage>
</organism>
<keyword evidence="2" id="KW-0812">Transmembrane</keyword>
<dbReference type="AlphaFoldDB" id="B4I155"/>
<keyword evidence="4" id="KW-1185">Reference proteome</keyword>
<evidence type="ECO:0000313" key="3">
    <source>
        <dbReference type="EMBL" id="EDW53236.1"/>
    </source>
</evidence>
<keyword evidence="2" id="KW-1133">Transmembrane helix</keyword>
<evidence type="ECO:0000256" key="2">
    <source>
        <dbReference type="SAM" id="Phobius"/>
    </source>
</evidence>
<gene>
    <name evidence="3" type="primary">Dsec\GM12302</name>
    <name evidence="3" type="ORF">Dsec_GM12302</name>
</gene>